<evidence type="ECO:0000313" key="2">
    <source>
        <dbReference type="Proteomes" id="UP001596414"/>
    </source>
</evidence>
<accession>A0ABD5XHI7</accession>
<dbReference type="RefSeq" id="WP_267636817.1">
    <property type="nucleotide sequence ID" value="NZ_JAODIY010000006.1"/>
</dbReference>
<gene>
    <name evidence="1" type="ORF">ACFQJ7_17160</name>
</gene>
<organism evidence="1 2">
    <name type="scientific">Halovenus rubra</name>
    <dbReference type="NCBI Taxonomy" id="869890"/>
    <lineage>
        <taxon>Archaea</taxon>
        <taxon>Methanobacteriati</taxon>
        <taxon>Methanobacteriota</taxon>
        <taxon>Stenosarchaea group</taxon>
        <taxon>Halobacteria</taxon>
        <taxon>Halobacteriales</taxon>
        <taxon>Haloarculaceae</taxon>
        <taxon>Halovenus</taxon>
    </lineage>
</organism>
<comment type="caution">
    <text evidence="1">The sequence shown here is derived from an EMBL/GenBank/DDBJ whole genome shotgun (WGS) entry which is preliminary data.</text>
</comment>
<proteinExistence type="predicted"/>
<dbReference type="AlphaFoldDB" id="A0ABD5XHI7"/>
<evidence type="ECO:0000313" key="1">
    <source>
        <dbReference type="EMBL" id="MFC7127727.1"/>
    </source>
</evidence>
<name>A0ABD5XHI7_9EURY</name>
<sequence>MTLESVFRVIFLSDSAGKKTLDALVSALDTDEETPSYNRHNEYSATVFGESRRYGLDWFSGDISKIAYNEEIVTLDLTCSVLFQGESPGQQQFEETFDLVRQFYQGIDAQYVFGMHSERIETIGLPENRNGIRSPISDESLAQNRIVTPTWLMLFPPAMVEEYGREWLLDLPAERIEELDDGTIMIVATTDIFDADSDFEIANAVGEGLQPLEDAFAEKH</sequence>
<reference evidence="1 2" key="1">
    <citation type="journal article" date="2014" name="Int. J. Syst. Evol. Microbiol.">
        <title>Complete genome sequence of Corynebacterium casei LMG S-19264T (=DSM 44701T), isolated from a smear-ripened cheese.</title>
        <authorList>
            <consortium name="US DOE Joint Genome Institute (JGI-PGF)"/>
            <person name="Walter F."/>
            <person name="Albersmeier A."/>
            <person name="Kalinowski J."/>
            <person name="Ruckert C."/>
        </authorList>
    </citation>
    <scope>NUCLEOTIDE SEQUENCE [LARGE SCALE GENOMIC DNA]</scope>
    <source>
        <strain evidence="1 2">CGMCC 4.7215</strain>
    </source>
</reference>
<protein>
    <submittedName>
        <fullName evidence="1">Uncharacterized protein</fullName>
    </submittedName>
</protein>
<dbReference type="Proteomes" id="UP001596414">
    <property type="component" value="Unassembled WGS sequence"/>
</dbReference>
<dbReference type="EMBL" id="JBHSZQ010000052">
    <property type="protein sequence ID" value="MFC7127727.1"/>
    <property type="molecule type" value="Genomic_DNA"/>
</dbReference>